<dbReference type="AlphaFoldDB" id="A0A850H351"/>
<organism evidence="1 2">
    <name type="scientific">Qipengyuania atrilutea</name>
    <dbReference type="NCBI Taxonomy" id="2744473"/>
    <lineage>
        <taxon>Bacteria</taxon>
        <taxon>Pseudomonadati</taxon>
        <taxon>Pseudomonadota</taxon>
        <taxon>Alphaproteobacteria</taxon>
        <taxon>Sphingomonadales</taxon>
        <taxon>Erythrobacteraceae</taxon>
        <taxon>Qipengyuania</taxon>
    </lineage>
</organism>
<name>A0A850H351_9SPHN</name>
<evidence type="ECO:0000313" key="1">
    <source>
        <dbReference type="EMBL" id="NVD45096.1"/>
    </source>
</evidence>
<dbReference type="RefSeq" id="WP_176267426.1">
    <property type="nucleotide sequence ID" value="NZ_JABWGV010000003.1"/>
</dbReference>
<dbReference type="EMBL" id="JABWGV010000003">
    <property type="protein sequence ID" value="NVD45096.1"/>
    <property type="molecule type" value="Genomic_DNA"/>
</dbReference>
<keyword evidence="2" id="KW-1185">Reference proteome</keyword>
<gene>
    <name evidence="1" type="ORF">HUV48_08690</name>
</gene>
<accession>A0A850H351</accession>
<comment type="caution">
    <text evidence="1">The sequence shown here is derived from an EMBL/GenBank/DDBJ whole genome shotgun (WGS) entry which is preliminary data.</text>
</comment>
<proteinExistence type="predicted"/>
<dbReference type="Proteomes" id="UP000561438">
    <property type="component" value="Unassembled WGS sequence"/>
</dbReference>
<sequence>MAPKSGSKFPGSAIELSDTLIAGMIGTALRSQLGGSRQAAKTVMRWTHVSDHTARSWINGQTSPSSLHLLEMATQSEPIMAVILKLTGHPSLALTLDLAAVEYALEKTLKRIRLLRGEIPE</sequence>
<evidence type="ECO:0000313" key="2">
    <source>
        <dbReference type="Proteomes" id="UP000561438"/>
    </source>
</evidence>
<protein>
    <recommendedName>
        <fullName evidence="3">XRE family transcriptional regulator</fullName>
    </recommendedName>
</protein>
<evidence type="ECO:0008006" key="3">
    <source>
        <dbReference type="Google" id="ProtNLM"/>
    </source>
</evidence>
<reference evidence="1 2" key="1">
    <citation type="submission" date="2020-06" db="EMBL/GenBank/DDBJ databases">
        <title>Altererythrobacter sp. HHU K3-1.</title>
        <authorList>
            <person name="Zhang D."/>
            <person name="Xue H."/>
        </authorList>
    </citation>
    <scope>NUCLEOTIDE SEQUENCE [LARGE SCALE GENOMIC DNA]</scope>
    <source>
        <strain evidence="1 2">HHU K3-1</strain>
    </source>
</reference>